<feature type="region of interest" description="Disordered" evidence="1">
    <location>
        <begin position="27"/>
        <end position="236"/>
    </location>
</feature>
<keyword evidence="3" id="KW-1185">Reference proteome</keyword>
<feature type="compositionally biased region" description="Polar residues" evidence="1">
    <location>
        <begin position="62"/>
        <end position="78"/>
    </location>
</feature>
<dbReference type="PANTHER" id="PTHR12392:SF0">
    <property type="entry name" value="LADININ-1"/>
    <property type="match status" value="1"/>
</dbReference>
<feature type="compositionally biased region" description="Basic and acidic residues" evidence="1">
    <location>
        <begin position="118"/>
        <end position="140"/>
    </location>
</feature>
<accession>A0A8D2J9N4</accession>
<organism evidence="2 3">
    <name type="scientific">Varanus komodoensis</name>
    <name type="common">Komodo dragon</name>
    <dbReference type="NCBI Taxonomy" id="61221"/>
    <lineage>
        <taxon>Eukaryota</taxon>
        <taxon>Metazoa</taxon>
        <taxon>Chordata</taxon>
        <taxon>Craniata</taxon>
        <taxon>Vertebrata</taxon>
        <taxon>Euteleostomi</taxon>
        <taxon>Lepidosauria</taxon>
        <taxon>Squamata</taxon>
        <taxon>Bifurcata</taxon>
        <taxon>Unidentata</taxon>
        <taxon>Episquamata</taxon>
        <taxon>Toxicofera</taxon>
        <taxon>Anguimorpha</taxon>
        <taxon>Paleoanguimorpha</taxon>
        <taxon>Varanoidea</taxon>
        <taxon>Varanidae</taxon>
        <taxon>Varanus</taxon>
    </lineage>
</organism>
<dbReference type="InterPro" id="IPR017404">
    <property type="entry name" value="Ladinin_1"/>
</dbReference>
<evidence type="ECO:0000313" key="3">
    <source>
        <dbReference type="Proteomes" id="UP000694545"/>
    </source>
</evidence>
<evidence type="ECO:0000313" key="2">
    <source>
        <dbReference type="Ensembl" id="ENSVKKP00000010641.1"/>
    </source>
</evidence>
<dbReference type="PANTHER" id="PTHR12392">
    <property type="entry name" value="LADININ 1"/>
    <property type="match status" value="1"/>
</dbReference>
<feature type="compositionally biased region" description="Basic and acidic residues" evidence="1">
    <location>
        <begin position="164"/>
        <end position="204"/>
    </location>
</feature>
<feature type="region of interest" description="Disordered" evidence="1">
    <location>
        <begin position="248"/>
        <end position="279"/>
    </location>
</feature>
<feature type="compositionally biased region" description="Basic and acidic residues" evidence="1">
    <location>
        <begin position="226"/>
        <end position="236"/>
    </location>
</feature>
<feature type="region of interest" description="Disordered" evidence="1">
    <location>
        <begin position="404"/>
        <end position="433"/>
    </location>
</feature>
<proteinExistence type="predicted"/>
<dbReference type="OMA" id="EPRITYS"/>
<protein>
    <submittedName>
        <fullName evidence="2">Ladinin 1</fullName>
    </submittedName>
</protein>
<reference evidence="2" key="1">
    <citation type="submission" date="2025-08" db="UniProtKB">
        <authorList>
            <consortium name="Ensembl"/>
        </authorList>
    </citation>
    <scope>IDENTIFICATION</scope>
</reference>
<gene>
    <name evidence="2" type="primary">LAD1</name>
</gene>
<name>A0A8D2J9N4_VARKO</name>
<reference evidence="2" key="2">
    <citation type="submission" date="2025-09" db="UniProtKB">
        <authorList>
            <consortium name="Ensembl"/>
        </authorList>
    </citation>
    <scope>IDENTIFICATION</scope>
</reference>
<feature type="compositionally biased region" description="Basic and acidic residues" evidence="1">
    <location>
        <begin position="404"/>
        <end position="418"/>
    </location>
</feature>
<dbReference type="AlphaFoldDB" id="A0A8D2J9N4"/>
<feature type="compositionally biased region" description="Polar residues" evidence="1">
    <location>
        <begin position="252"/>
        <end position="277"/>
    </location>
</feature>
<feature type="compositionally biased region" description="Basic and acidic residues" evidence="1">
    <location>
        <begin position="79"/>
        <end position="106"/>
    </location>
</feature>
<dbReference type="Proteomes" id="UP000694545">
    <property type="component" value="Unplaced"/>
</dbReference>
<evidence type="ECO:0000256" key="1">
    <source>
        <dbReference type="SAM" id="MobiDB-lite"/>
    </source>
</evidence>
<dbReference type="Ensembl" id="ENSVKKT00000010899.1">
    <property type="protein sequence ID" value="ENSVKKP00000010641.1"/>
    <property type="gene ID" value="ENSVKKG00000007476.1"/>
</dbReference>
<dbReference type="GO" id="GO:0005198">
    <property type="term" value="F:structural molecule activity"/>
    <property type="evidence" value="ECO:0007669"/>
    <property type="project" value="InterPro"/>
</dbReference>
<sequence>SSLSLSKILSKNDLSFLHAFPSSLAREWSVEDEEEQKRERRRRDRQLSSASEAKEEASCAAQNATSQVANRLSSSSDAKPSKLESSKLENERTLEDILNKQEDQKVKRQVAILNNAKQDTKKTLGARKLEKETVGEKVKSSSELPQEQKNPGVGKCEVQVQQKGRAEGKHLSLGQERETTTVKKHENLNKEEKSTDEVFSDEQKAPNTHESQRLAAVQDEVATQTPEKRKSISRLEVKIQSRVKNFSEAAAATSSSVPQATERSTSSPRDGSASPLQISHPVITYGSSLKRASPRTISFRVVPRKDKEEDKLHRSASMRLPACSATLEEKREKYTSAVQRSGSIKLSPSAWKNFQPSSEGVASKRSIFETNVRAEPTTLIRKESFKIPGGVSSRINLWISRTQEPSKDEGVKNIRRTENTSQRSQWEKQSNDS</sequence>